<evidence type="ECO:0000313" key="6">
    <source>
        <dbReference type="EMBL" id="QEC68512.1"/>
    </source>
</evidence>
<evidence type="ECO:0000256" key="3">
    <source>
        <dbReference type="ARBA" id="ARBA00022737"/>
    </source>
</evidence>
<dbReference type="InterPro" id="IPR050546">
    <property type="entry name" value="Glycosyl_Hydrlase_16"/>
</dbReference>
<dbReference type="PROSITE" id="PS51257">
    <property type="entry name" value="PROKAR_LIPOPROTEIN"/>
    <property type="match status" value="1"/>
</dbReference>
<dbReference type="SUPFAM" id="SSF141072">
    <property type="entry name" value="CalX-like"/>
    <property type="match status" value="1"/>
</dbReference>
<dbReference type="EMBL" id="CP042435">
    <property type="protein sequence ID" value="QEC68512.1"/>
    <property type="molecule type" value="Genomic_DNA"/>
</dbReference>
<name>A0A5B8VAX9_9BACT</name>
<keyword evidence="6" id="KW-0378">Hydrolase</keyword>
<comment type="similarity">
    <text evidence="1">Belongs to the glycosyl hydrolase 16 family.</text>
</comment>
<dbReference type="PROSITE" id="PS51762">
    <property type="entry name" value="GH16_2"/>
    <property type="match status" value="1"/>
</dbReference>
<feature type="domain" description="GH16" evidence="5">
    <location>
        <begin position="148"/>
        <end position="397"/>
    </location>
</feature>
<dbReference type="SUPFAM" id="SSF49899">
    <property type="entry name" value="Concanavalin A-like lectins/glucanases"/>
    <property type="match status" value="1"/>
</dbReference>
<dbReference type="GO" id="GO:0004553">
    <property type="term" value="F:hydrolase activity, hydrolyzing O-glycosyl compounds"/>
    <property type="evidence" value="ECO:0007669"/>
    <property type="project" value="InterPro"/>
</dbReference>
<dbReference type="InterPro" id="IPR013320">
    <property type="entry name" value="ConA-like_dom_sf"/>
</dbReference>
<dbReference type="Gene3D" id="2.60.120.200">
    <property type="match status" value="1"/>
</dbReference>
<organism evidence="6 7">
    <name type="scientific">Panacibacter ginsenosidivorans</name>
    <dbReference type="NCBI Taxonomy" id="1813871"/>
    <lineage>
        <taxon>Bacteria</taxon>
        <taxon>Pseudomonadati</taxon>
        <taxon>Bacteroidota</taxon>
        <taxon>Chitinophagia</taxon>
        <taxon>Chitinophagales</taxon>
        <taxon>Chitinophagaceae</taxon>
        <taxon>Panacibacter</taxon>
    </lineage>
</organism>
<sequence length="397" mass="44136">MRIASNFFICSYTALLFTACSKGGGSSPVDTLPVVTINSLSQDRTLTTSNFHFTVSLDKAATSDAIVHYATLPATAEENKDYKPVSGSLTIAAGQKQASFDVEVTGDSIRKENQFFYVQLSDPKNCKLGAAAKGSGNILNENGLYFPVDNTGYSTPDSYPGYTLTWSDEFNGNSINSADWTFEQGNNNGWGNAELENYTNRTQNAFVSSGNLVIEARKETYQTSDYTSARMITKNKKIFTYGRVDIRAKLPKGKGVWPALWMLGNNIDAVNWPACGEIDIMELLGQEPNKMYGTLHWGADYTVHQSKGNNYVLSSGSFDEQFHVYSMEWKQDTIKLYVDDVQYLTVTKTDLTGSDYPFNKDFFFIFNIAVGGNWPGSPDSNTSFPQRMVVDYVRVFQ</sequence>
<dbReference type="Gene3D" id="2.60.40.2030">
    <property type="match status" value="1"/>
</dbReference>
<dbReference type="OrthoDB" id="9809583at2"/>
<dbReference type="InterPro" id="IPR038081">
    <property type="entry name" value="CalX-like_sf"/>
</dbReference>
<dbReference type="InterPro" id="IPR003644">
    <property type="entry name" value="Calx_beta"/>
</dbReference>
<proteinExistence type="inferred from homology"/>
<dbReference type="PANTHER" id="PTHR10963:SF55">
    <property type="entry name" value="GLYCOSIDE HYDROLASE FAMILY 16 PROTEIN"/>
    <property type="match status" value="1"/>
</dbReference>
<protein>
    <submittedName>
        <fullName evidence="6">Family 16 glycosylhydrolase</fullName>
    </submittedName>
</protein>
<dbReference type="AlphaFoldDB" id="A0A5B8VAX9"/>
<dbReference type="PANTHER" id="PTHR10963">
    <property type="entry name" value="GLYCOSYL HYDROLASE-RELATED"/>
    <property type="match status" value="1"/>
</dbReference>
<dbReference type="KEGG" id="pgin:FRZ67_14805"/>
<dbReference type="GO" id="GO:0016020">
    <property type="term" value="C:membrane"/>
    <property type="evidence" value="ECO:0007669"/>
    <property type="project" value="InterPro"/>
</dbReference>
<reference evidence="6 7" key="1">
    <citation type="journal article" date="2016" name="Int. J. Syst. Evol. Microbiol.">
        <title>Panacibacter ginsenosidivorans gen. nov., sp. nov., with ginsenoside converting activity isolated from soil of a ginseng field.</title>
        <authorList>
            <person name="Siddiqi M.Z."/>
            <person name="Muhammad Shafi S."/>
            <person name="Choi K.D."/>
            <person name="Im W.T."/>
        </authorList>
    </citation>
    <scope>NUCLEOTIDE SEQUENCE [LARGE SCALE GENOMIC DNA]</scope>
    <source>
        <strain evidence="6 7">Gsoil1550</strain>
    </source>
</reference>
<dbReference type="CDD" id="cd08023">
    <property type="entry name" value="GH16_laminarinase_like"/>
    <property type="match status" value="1"/>
</dbReference>
<dbReference type="Pfam" id="PF00722">
    <property type="entry name" value="Glyco_hydro_16"/>
    <property type="match status" value="1"/>
</dbReference>
<dbReference type="Proteomes" id="UP000321533">
    <property type="component" value="Chromosome"/>
</dbReference>
<gene>
    <name evidence="6" type="ORF">FRZ67_14805</name>
</gene>
<accession>A0A5B8VAX9</accession>
<evidence type="ECO:0000256" key="1">
    <source>
        <dbReference type="ARBA" id="ARBA00006865"/>
    </source>
</evidence>
<dbReference type="GO" id="GO:0005975">
    <property type="term" value="P:carbohydrate metabolic process"/>
    <property type="evidence" value="ECO:0007669"/>
    <property type="project" value="InterPro"/>
</dbReference>
<evidence type="ECO:0000256" key="2">
    <source>
        <dbReference type="ARBA" id="ARBA00022729"/>
    </source>
</evidence>
<dbReference type="RefSeq" id="WP_147190591.1">
    <property type="nucleotide sequence ID" value="NZ_CP042435.1"/>
</dbReference>
<keyword evidence="7" id="KW-1185">Reference proteome</keyword>
<evidence type="ECO:0000256" key="4">
    <source>
        <dbReference type="ARBA" id="ARBA00022837"/>
    </source>
</evidence>
<keyword evidence="4" id="KW-0106">Calcium</keyword>
<evidence type="ECO:0000259" key="5">
    <source>
        <dbReference type="PROSITE" id="PS51762"/>
    </source>
</evidence>
<keyword evidence="2" id="KW-0732">Signal</keyword>
<dbReference type="GO" id="GO:0007154">
    <property type="term" value="P:cell communication"/>
    <property type="evidence" value="ECO:0007669"/>
    <property type="project" value="InterPro"/>
</dbReference>
<evidence type="ECO:0000313" key="7">
    <source>
        <dbReference type="Proteomes" id="UP000321533"/>
    </source>
</evidence>
<dbReference type="Pfam" id="PF03160">
    <property type="entry name" value="Calx-beta"/>
    <property type="match status" value="1"/>
</dbReference>
<keyword evidence="3" id="KW-0677">Repeat</keyword>
<dbReference type="InterPro" id="IPR000757">
    <property type="entry name" value="Beta-glucanase-like"/>
</dbReference>